<organism evidence="2 3">
    <name type="scientific">Thermotoga petrophila</name>
    <dbReference type="NCBI Taxonomy" id="93929"/>
    <lineage>
        <taxon>Bacteria</taxon>
        <taxon>Thermotogati</taxon>
        <taxon>Thermotogota</taxon>
        <taxon>Thermotogae</taxon>
        <taxon>Thermotogales</taxon>
        <taxon>Thermotogaceae</taxon>
        <taxon>Thermotoga</taxon>
    </lineage>
</organism>
<sequence length="137" mass="16079">MEILGIVLAAVVIFIVFILSLIEKRKKVDVETVCRTVKRYYEGRRYQISHKTVNGCEVFLIKKGLRKIIICVGSVNFDVVKEILYMAYTNRTRDIRVVYSSITKESLEAFGRMRRNSKIHKTKVKMHDLYHFESVVF</sequence>
<dbReference type="Proteomes" id="UP000058636">
    <property type="component" value="Unassembled WGS sequence"/>
</dbReference>
<evidence type="ECO:0000313" key="3">
    <source>
        <dbReference type="Proteomes" id="UP000058636"/>
    </source>
</evidence>
<reference evidence="2 3" key="1">
    <citation type="journal article" date="2015" name="MBio">
        <title>Genome-Resolved Metagenomic Analysis Reveals Roles for Candidate Phyla and Other Microbial Community Members in Biogeochemical Transformations in Oil Reservoirs.</title>
        <authorList>
            <person name="Hu P."/>
            <person name="Tom L."/>
            <person name="Singh A."/>
            <person name="Thomas B.C."/>
            <person name="Baker B.J."/>
            <person name="Piceno Y.M."/>
            <person name="Andersen G.L."/>
            <person name="Banfield J.F."/>
        </authorList>
    </citation>
    <scope>NUCLEOTIDE SEQUENCE [LARGE SCALE GENOMIC DNA]</scope>
    <source>
        <strain evidence="2">46_26</strain>
    </source>
</reference>
<gene>
    <name evidence="2" type="ORF">XD57_0119</name>
</gene>
<keyword evidence="1" id="KW-0472">Membrane</keyword>
<accession>A0A101ERV2</accession>
<dbReference type="AlphaFoldDB" id="A0A101ERV2"/>
<dbReference type="EMBL" id="LGFG01000004">
    <property type="protein sequence ID" value="KUK23773.1"/>
    <property type="molecule type" value="Genomic_DNA"/>
</dbReference>
<keyword evidence="1" id="KW-1133">Transmembrane helix</keyword>
<name>A0A101ERV2_9THEM</name>
<keyword evidence="1" id="KW-0812">Transmembrane</keyword>
<dbReference type="PATRIC" id="fig|93930.3.peg.642"/>
<evidence type="ECO:0000313" key="2">
    <source>
        <dbReference type="EMBL" id="KUK23773.1"/>
    </source>
</evidence>
<proteinExistence type="predicted"/>
<comment type="caution">
    <text evidence="2">The sequence shown here is derived from an EMBL/GenBank/DDBJ whole genome shotgun (WGS) entry which is preliminary data.</text>
</comment>
<feature type="transmembrane region" description="Helical" evidence="1">
    <location>
        <begin position="6"/>
        <end position="22"/>
    </location>
</feature>
<evidence type="ECO:0000256" key="1">
    <source>
        <dbReference type="SAM" id="Phobius"/>
    </source>
</evidence>
<protein>
    <submittedName>
        <fullName evidence="2">Uncharacterized protein</fullName>
    </submittedName>
</protein>